<name>A0A937IGK4_9GAMM</name>
<proteinExistence type="predicted"/>
<reference evidence="1" key="1">
    <citation type="submission" date="2020-10" db="EMBL/GenBank/DDBJ databases">
        <title>Microbiome of the Black Sea water column analyzed by genome centric metagenomics.</title>
        <authorList>
            <person name="Cabello-Yeves P.J."/>
            <person name="Callieri C."/>
            <person name="Picazo A."/>
            <person name="Mehrshad M."/>
            <person name="Haro-Moreno J.M."/>
            <person name="Roda-Garcia J."/>
            <person name="Dzembekova N."/>
            <person name="Slabakova V."/>
            <person name="Slabakova N."/>
            <person name="Moncheva S."/>
            <person name="Rodriguez-Valera F."/>
        </authorList>
    </citation>
    <scope>NUCLEOTIDE SEQUENCE</scope>
    <source>
        <strain evidence="1">BS307-5m-G47</strain>
    </source>
</reference>
<dbReference type="Proteomes" id="UP000704935">
    <property type="component" value="Unassembled WGS sequence"/>
</dbReference>
<accession>A0A937IGK4</accession>
<dbReference type="EMBL" id="JADHQA010000012">
    <property type="protein sequence ID" value="MBL6820219.1"/>
    <property type="molecule type" value="Genomic_DNA"/>
</dbReference>
<dbReference type="InterPro" id="IPR036291">
    <property type="entry name" value="NAD(P)-bd_dom_sf"/>
</dbReference>
<evidence type="ECO:0000313" key="1">
    <source>
        <dbReference type="EMBL" id="MBL6820219.1"/>
    </source>
</evidence>
<sequence>MKILILGAGKIADHLIRKNPDWRFVAIRRTQQDYPDNVAQCPMQIRPTSIVKLDSFECDWLIYMPKTLSASYDSYQQAYIEIPEQLTKLEIKNKLFISSTRVFNGYKNINVDERTSPKPNDSLSELIVKFENKTMQFENNKILRLSGIIHEDSNFIKAILKRAEKDEIKDKFINAIHIEDVVEIIQKQINLSIKSQIINGVVPSSERYSDFSKHIKNDDPVNANVLSLQYNNNIVFKYKDIKSLL</sequence>
<dbReference type="AlphaFoldDB" id="A0A937IGK4"/>
<protein>
    <submittedName>
        <fullName evidence="1">Uncharacterized protein</fullName>
    </submittedName>
</protein>
<gene>
    <name evidence="1" type="ORF">ISQ61_03100</name>
</gene>
<dbReference type="Gene3D" id="3.40.50.720">
    <property type="entry name" value="NAD(P)-binding Rossmann-like Domain"/>
    <property type="match status" value="1"/>
</dbReference>
<evidence type="ECO:0000313" key="2">
    <source>
        <dbReference type="Proteomes" id="UP000704935"/>
    </source>
</evidence>
<comment type="caution">
    <text evidence="1">The sequence shown here is derived from an EMBL/GenBank/DDBJ whole genome shotgun (WGS) entry which is preliminary data.</text>
</comment>
<dbReference type="SUPFAM" id="SSF51735">
    <property type="entry name" value="NAD(P)-binding Rossmann-fold domains"/>
    <property type="match status" value="1"/>
</dbReference>
<organism evidence="1 2">
    <name type="scientific">SAR86 cluster bacterium</name>
    <dbReference type="NCBI Taxonomy" id="2030880"/>
    <lineage>
        <taxon>Bacteria</taxon>
        <taxon>Pseudomonadati</taxon>
        <taxon>Pseudomonadota</taxon>
        <taxon>Gammaproteobacteria</taxon>
        <taxon>SAR86 cluster</taxon>
    </lineage>
</organism>